<evidence type="ECO:0000313" key="3">
    <source>
        <dbReference type="Proteomes" id="UP000284557"/>
    </source>
</evidence>
<proteinExistence type="predicted"/>
<protein>
    <submittedName>
        <fullName evidence="2">NAD(+)--arginine ADP-ribosyltransferase</fullName>
    </submittedName>
</protein>
<evidence type="ECO:0000313" key="2">
    <source>
        <dbReference type="EMBL" id="RIT29260.1"/>
    </source>
</evidence>
<sequence length="549" mass="55968">MAPPFRVDPVALDGAGKGVAGAVDGWGAALSALNAALSGTAGMGGQDPAGVVFARSYDSAATALLEAMVDLSNGAGRAADGIRASATNYSRAEVASNIDGRGGVPLPAATPTPAVKSGTPPSAVGSDVGEPPGWFLVEPFVGMIWPDGDSGKCRAGGGAWSAVAAAFTAQQKGLSGAQATVAAQEIPEGPKMGAAFTNIDSAVSEVAEHAATISKVLNDYAGKIDSVHGAIKDVLSRLVNPLTGVRQVVDWVTGEDDDEIKKIAHDISVIVNQFKGEVAALATLLQPIIAAVEMVISTMKSLIAMEIEHIGGEIYDTAAPIVNAAAAFGQAMIENPGQTIQMAAGAALFGIGTDVLGAAGAGEVLTGGAATPIAAPVAAAGGLLMAGGAALGVPAALDLTTEAVANPATVMHARTKSNAGGFKPGHRGYGKDAERRGIEQYKETNPDRWVSTEKKAVKVTNEDGKEVNTFPDGFAKKPDGTWEVIGRPEYEAVEVKSGTAKLSENQTLLKEQLERGEPAYATIRTESGQIETIKITSFDIQRVPSEGPR</sequence>
<evidence type="ECO:0000256" key="1">
    <source>
        <dbReference type="SAM" id="MobiDB-lite"/>
    </source>
</evidence>
<organism evidence="2 3">
    <name type="scientific">Mycobacteroides abscessus</name>
    <dbReference type="NCBI Taxonomy" id="36809"/>
    <lineage>
        <taxon>Bacteria</taxon>
        <taxon>Bacillati</taxon>
        <taxon>Actinomycetota</taxon>
        <taxon>Actinomycetes</taxon>
        <taxon>Mycobacteriales</taxon>
        <taxon>Mycobacteriaceae</taxon>
        <taxon>Mycobacteroides</taxon>
    </lineage>
</organism>
<dbReference type="RefSeq" id="WP_100481072.1">
    <property type="nucleotide sequence ID" value="NZ_QDET01000004.1"/>
</dbReference>
<name>A0ABD7HGW6_9MYCO</name>
<dbReference type="Proteomes" id="UP000284557">
    <property type="component" value="Unassembled WGS sequence"/>
</dbReference>
<comment type="caution">
    <text evidence="2">The sequence shown here is derived from an EMBL/GenBank/DDBJ whole genome shotgun (WGS) entry which is preliminary data.</text>
</comment>
<dbReference type="EMBL" id="QXBN01000033">
    <property type="protein sequence ID" value="RIT29260.1"/>
    <property type="molecule type" value="Genomic_DNA"/>
</dbReference>
<gene>
    <name evidence="2" type="ORF">D2E76_25455</name>
</gene>
<accession>A0ABD7HGW6</accession>
<feature type="region of interest" description="Disordered" evidence="1">
    <location>
        <begin position="100"/>
        <end position="129"/>
    </location>
</feature>
<reference evidence="2 3" key="1">
    <citation type="submission" date="2018-08" db="EMBL/GenBank/DDBJ databases">
        <title>Linezolid Resistance in Mycobacterium abscessus: MIC Distribution and Comprehensive Investigation of Resistance Mechanisms.</title>
        <authorList>
            <person name="Ye M."/>
            <person name="Xu L."/>
            <person name="Zou Y."/>
            <person name="Li B."/>
            <person name="Guo Q."/>
            <person name="Zhang Y."/>
            <person name="Zhan M."/>
            <person name="Xu B."/>
            <person name="Yu F."/>
            <person name="Zhang Z."/>
            <person name="Chu H."/>
        </authorList>
    </citation>
    <scope>NUCLEOTIDE SEQUENCE [LARGE SCALE GENOMIC DNA]</scope>
    <source>
        <strain evidence="2 3">G143</strain>
    </source>
</reference>
<dbReference type="AlphaFoldDB" id="A0ABD7HGW6"/>